<gene>
    <name evidence="3" type="ORF">J2S44_002992</name>
</gene>
<evidence type="ECO:0000313" key="3">
    <source>
        <dbReference type="EMBL" id="MDR7322742.1"/>
    </source>
</evidence>
<comment type="similarity">
    <text evidence="1">Belongs to the short-chain dehydrogenases/reductases (SDR) family.</text>
</comment>
<dbReference type="EC" id="1.1.1.100" evidence="3"/>
<keyword evidence="4" id="KW-1185">Reference proteome</keyword>
<keyword evidence="2 3" id="KW-0560">Oxidoreductase</keyword>
<dbReference type="Gene3D" id="3.40.50.720">
    <property type="entry name" value="NAD(P)-binding Rossmann-like Domain"/>
    <property type="match status" value="1"/>
</dbReference>
<proteinExistence type="inferred from homology"/>
<dbReference type="EMBL" id="JAVDYC010000001">
    <property type="protein sequence ID" value="MDR7322742.1"/>
    <property type="molecule type" value="Genomic_DNA"/>
</dbReference>
<dbReference type="PRINTS" id="PR00080">
    <property type="entry name" value="SDRFAMILY"/>
</dbReference>
<dbReference type="RefSeq" id="WP_310413608.1">
    <property type="nucleotide sequence ID" value="NZ_JAVDYC010000001.1"/>
</dbReference>
<dbReference type="InterPro" id="IPR002347">
    <property type="entry name" value="SDR_fam"/>
</dbReference>
<evidence type="ECO:0000256" key="2">
    <source>
        <dbReference type="ARBA" id="ARBA00023002"/>
    </source>
</evidence>
<dbReference type="GO" id="GO:0004316">
    <property type="term" value="F:3-oxoacyl-[acyl-carrier-protein] reductase (NADPH) activity"/>
    <property type="evidence" value="ECO:0007669"/>
    <property type="project" value="UniProtKB-EC"/>
</dbReference>
<accession>A0AAE3ZPK8</accession>
<dbReference type="PRINTS" id="PR00081">
    <property type="entry name" value="GDHRDH"/>
</dbReference>
<dbReference type="AlphaFoldDB" id="A0AAE3ZPK8"/>
<protein>
    <submittedName>
        <fullName evidence="3">3-oxoacyl-[acyl-carrier protein] reductase</fullName>
        <ecNumber evidence="3">1.1.1.100</ecNumber>
    </submittedName>
</protein>
<dbReference type="PANTHER" id="PTHR43639">
    <property type="entry name" value="OXIDOREDUCTASE, SHORT-CHAIN DEHYDROGENASE/REDUCTASE FAMILY (AFU_ORTHOLOGUE AFUA_5G02870)"/>
    <property type="match status" value="1"/>
</dbReference>
<reference evidence="3 4" key="1">
    <citation type="submission" date="2023-07" db="EMBL/GenBank/DDBJ databases">
        <title>Sequencing the genomes of 1000 actinobacteria strains.</title>
        <authorList>
            <person name="Klenk H.-P."/>
        </authorList>
    </citation>
    <scope>NUCLEOTIDE SEQUENCE [LARGE SCALE GENOMIC DNA]</scope>
    <source>
        <strain evidence="3 4">DSM 44711</strain>
    </source>
</reference>
<evidence type="ECO:0000313" key="4">
    <source>
        <dbReference type="Proteomes" id="UP001183629"/>
    </source>
</evidence>
<sequence>MDICLQDRTAVVTGASKGIGARIAVDLAAAGAAVVVNYRTDAAGADRVVEAITEAGGRALAVRADVSRSADVTALFEAARDAFGTVGILVNNAAISVFGPIEAITEEDYRRHVDINLWGTLLTMRTLAGQPGLGHASIINVSTAGTTFHPPYGALYVATKAAVNAATLVAAAELGPRGIRVNALLPGYSDTEGTRAMGFVGSPAADQAVSGVPLGRLGTPGDYGPPAVFLASDAARFITGAVVHVSGGRR</sequence>
<dbReference type="FunFam" id="3.40.50.720:FF:000084">
    <property type="entry name" value="Short-chain dehydrogenase reductase"/>
    <property type="match status" value="1"/>
</dbReference>
<comment type="caution">
    <text evidence="3">The sequence shown here is derived from an EMBL/GenBank/DDBJ whole genome shotgun (WGS) entry which is preliminary data.</text>
</comment>
<dbReference type="PANTHER" id="PTHR43639:SF1">
    <property type="entry name" value="SHORT-CHAIN DEHYDROGENASE_REDUCTASE FAMILY PROTEIN"/>
    <property type="match status" value="1"/>
</dbReference>
<organism evidence="3 4">
    <name type="scientific">Catenuloplanes niger</name>
    <dbReference type="NCBI Taxonomy" id="587534"/>
    <lineage>
        <taxon>Bacteria</taxon>
        <taxon>Bacillati</taxon>
        <taxon>Actinomycetota</taxon>
        <taxon>Actinomycetes</taxon>
        <taxon>Micromonosporales</taxon>
        <taxon>Micromonosporaceae</taxon>
        <taxon>Catenuloplanes</taxon>
    </lineage>
</organism>
<evidence type="ECO:0000256" key="1">
    <source>
        <dbReference type="ARBA" id="ARBA00006484"/>
    </source>
</evidence>
<dbReference type="SUPFAM" id="SSF51735">
    <property type="entry name" value="NAD(P)-binding Rossmann-fold domains"/>
    <property type="match status" value="1"/>
</dbReference>
<name>A0AAE3ZPK8_9ACTN</name>
<dbReference type="Proteomes" id="UP001183629">
    <property type="component" value="Unassembled WGS sequence"/>
</dbReference>
<dbReference type="InterPro" id="IPR036291">
    <property type="entry name" value="NAD(P)-bd_dom_sf"/>
</dbReference>
<dbReference type="Pfam" id="PF13561">
    <property type="entry name" value="adh_short_C2"/>
    <property type="match status" value="1"/>
</dbReference>